<evidence type="ECO:0000259" key="6">
    <source>
        <dbReference type="Pfam" id="PF02837"/>
    </source>
</evidence>
<comment type="caution">
    <text evidence="7">The sequence shown here is derived from an EMBL/GenBank/DDBJ whole genome shotgun (WGS) entry which is preliminary data.</text>
</comment>
<dbReference type="AlphaFoldDB" id="A0A242A958"/>
<dbReference type="Proteomes" id="UP000195043">
    <property type="component" value="Unassembled WGS sequence"/>
</dbReference>
<keyword evidence="8" id="KW-1185">Reference proteome</keyword>
<sequence>MKIDPMTHPRPQFIRREWTSLDGTWAFAFDDENIGKKENWFQGFEQQQDINVPFTYETEASGIHDESHHAVLWYQRTFQANADQLVTLHFEGVDYVTEVWVNGQKIGRHQGAYSRFSFLIDSELRTGDNQLVIRVEDSLASDQPRGKQRWLKDNFGCWYVQTTGIWKSVWLENTPVYSLDSVKVTPDLDHDQMMFEPQVRKRGSDSTLFADDLYVEITLRFNDELVSKSITALTHDHAPIYLDTRVREDACWGTKVWHPHHPDLYDIEYRLLDQNMQVIDEVRSYCGMRKIAIEEGQILLNNEKLYQRLILDQGYWPESGITPPSIEAMKIDVERVLEMGYNGVRKHQKIEDERFLYLCDQMGLLVWVEMPSTYTFNDTAIRNLTKEWTSIVWQHYNHPSVITWVPFNESWGVKGIHSLQKPQQLTEGIYHLTKSIDSMRPVITNDGWEHTVSDILTLHDYEEVGALLSKRYADKEAIVTNQQMFNNDWFAFAHGYHYQGQPIMISEFGGIAFTTDSDQDWGYGKQVKDEAAFMARFDAIHQAIQDLPYITGYCYTQLTDVEQEVNGLLDPQRVSKVDLTAIKTINQRRTK</sequence>
<evidence type="ECO:0000256" key="1">
    <source>
        <dbReference type="ARBA" id="ARBA00007401"/>
    </source>
</evidence>
<dbReference type="Gene3D" id="2.60.120.260">
    <property type="entry name" value="Galactose-binding domain-like"/>
    <property type="match status" value="1"/>
</dbReference>
<dbReference type="Pfam" id="PF02836">
    <property type="entry name" value="Glyco_hydro_2_C"/>
    <property type="match status" value="1"/>
</dbReference>
<reference evidence="7 8" key="1">
    <citation type="submission" date="2017-05" db="EMBL/GenBank/DDBJ databases">
        <title>The Genome Sequence of Enterococcus sp. 8G7_MSG3316.</title>
        <authorList>
            <consortium name="The Broad Institute Genomics Platform"/>
            <consortium name="The Broad Institute Genomic Center for Infectious Diseases"/>
            <person name="Earl A."/>
            <person name="Manson A."/>
            <person name="Schwartman J."/>
            <person name="Gilmore M."/>
            <person name="Abouelleil A."/>
            <person name="Cao P."/>
            <person name="Chapman S."/>
            <person name="Cusick C."/>
            <person name="Shea T."/>
            <person name="Young S."/>
            <person name="Neafsey D."/>
            <person name="Nusbaum C."/>
            <person name="Birren B."/>
        </authorList>
    </citation>
    <scope>NUCLEOTIDE SEQUENCE [LARGE SCALE GENOMIC DNA]</scope>
    <source>
        <strain evidence="7 8">8G7_MSG3316</strain>
    </source>
</reference>
<dbReference type="PANTHER" id="PTHR42732:SF3">
    <property type="entry name" value="HYDROLASE"/>
    <property type="match status" value="1"/>
</dbReference>
<dbReference type="SUPFAM" id="SSF51445">
    <property type="entry name" value="(Trans)glycosidases"/>
    <property type="match status" value="1"/>
</dbReference>
<evidence type="ECO:0000313" key="7">
    <source>
        <dbReference type="EMBL" id="OTN77568.1"/>
    </source>
</evidence>
<feature type="domain" description="Glycosyl hydrolases family 2 sugar binding" evidence="6">
    <location>
        <begin position="20"/>
        <end position="175"/>
    </location>
</feature>
<dbReference type="PANTHER" id="PTHR42732">
    <property type="entry name" value="BETA-GALACTOSIDASE"/>
    <property type="match status" value="1"/>
</dbReference>
<dbReference type="InterPro" id="IPR006103">
    <property type="entry name" value="Glyco_hydro_2_cat"/>
</dbReference>
<evidence type="ECO:0000313" key="8">
    <source>
        <dbReference type="Proteomes" id="UP000195043"/>
    </source>
</evidence>
<dbReference type="InterPro" id="IPR013783">
    <property type="entry name" value="Ig-like_fold"/>
</dbReference>
<feature type="domain" description="Glycoside hydrolase family 2 catalytic" evidence="5">
    <location>
        <begin position="291"/>
        <end position="509"/>
    </location>
</feature>
<dbReference type="Pfam" id="PF02837">
    <property type="entry name" value="Glyco_hydro_2_N"/>
    <property type="match status" value="1"/>
</dbReference>
<name>A0A242A958_9ENTE</name>
<dbReference type="Pfam" id="PF00703">
    <property type="entry name" value="Glyco_hydro_2"/>
    <property type="match status" value="1"/>
</dbReference>
<accession>A0A242A958</accession>
<proteinExistence type="inferred from homology"/>
<dbReference type="InterPro" id="IPR017853">
    <property type="entry name" value="GH"/>
</dbReference>
<evidence type="ECO:0000256" key="2">
    <source>
        <dbReference type="ARBA" id="ARBA00022801"/>
    </source>
</evidence>
<dbReference type="InterPro" id="IPR051913">
    <property type="entry name" value="GH2_Domain-Containing"/>
</dbReference>
<organism evidence="7 8">
    <name type="scientific">Candidatus Enterococcus testudinis</name>
    <dbReference type="NCBI Taxonomy" id="1834191"/>
    <lineage>
        <taxon>Bacteria</taxon>
        <taxon>Bacillati</taxon>
        <taxon>Bacillota</taxon>
        <taxon>Bacilli</taxon>
        <taxon>Lactobacillales</taxon>
        <taxon>Enterococcaceae</taxon>
        <taxon>Enterococcus</taxon>
    </lineage>
</organism>
<keyword evidence="2" id="KW-0378">Hydrolase</keyword>
<dbReference type="Gene3D" id="2.60.40.10">
    <property type="entry name" value="Immunoglobulins"/>
    <property type="match status" value="1"/>
</dbReference>
<evidence type="ECO:0000259" key="5">
    <source>
        <dbReference type="Pfam" id="PF02836"/>
    </source>
</evidence>
<dbReference type="RefSeq" id="WP_218776644.1">
    <property type="nucleotide sequence ID" value="NZ_NGKU01000001.1"/>
</dbReference>
<dbReference type="InterPro" id="IPR006102">
    <property type="entry name" value="Ig-like_GH2"/>
</dbReference>
<dbReference type="EMBL" id="NGKU01000001">
    <property type="protein sequence ID" value="OTN77568.1"/>
    <property type="molecule type" value="Genomic_DNA"/>
</dbReference>
<dbReference type="InterPro" id="IPR036156">
    <property type="entry name" value="Beta-gal/glucu_dom_sf"/>
</dbReference>
<keyword evidence="3" id="KW-0326">Glycosidase</keyword>
<comment type="similarity">
    <text evidence="1">Belongs to the glycosyl hydrolase 2 family.</text>
</comment>
<evidence type="ECO:0000259" key="4">
    <source>
        <dbReference type="Pfam" id="PF00703"/>
    </source>
</evidence>
<dbReference type="InterPro" id="IPR008979">
    <property type="entry name" value="Galactose-bd-like_sf"/>
</dbReference>
<evidence type="ECO:0000256" key="3">
    <source>
        <dbReference type="ARBA" id="ARBA00023295"/>
    </source>
</evidence>
<protein>
    <submittedName>
        <fullName evidence="7">Uncharacterized protein</fullName>
    </submittedName>
</protein>
<dbReference type="SUPFAM" id="SSF49303">
    <property type="entry name" value="beta-Galactosidase/glucuronidase domain"/>
    <property type="match status" value="1"/>
</dbReference>
<dbReference type="SUPFAM" id="SSF49785">
    <property type="entry name" value="Galactose-binding domain-like"/>
    <property type="match status" value="1"/>
</dbReference>
<dbReference type="GO" id="GO:0005975">
    <property type="term" value="P:carbohydrate metabolic process"/>
    <property type="evidence" value="ECO:0007669"/>
    <property type="project" value="InterPro"/>
</dbReference>
<dbReference type="InterPro" id="IPR006104">
    <property type="entry name" value="Glyco_hydro_2_N"/>
</dbReference>
<dbReference type="GO" id="GO:0004553">
    <property type="term" value="F:hydrolase activity, hydrolyzing O-glycosyl compounds"/>
    <property type="evidence" value="ECO:0007669"/>
    <property type="project" value="InterPro"/>
</dbReference>
<dbReference type="Gene3D" id="3.20.20.80">
    <property type="entry name" value="Glycosidases"/>
    <property type="match status" value="1"/>
</dbReference>
<feature type="domain" description="Glycoside hydrolase family 2 immunoglobulin-like beta-sandwich" evidence="4">
    <location>
        <begin position="181"/>
        <end position="289"/>
    </location>
</feature>
<gene>
    <name evidence="7" type="ORF">A5886_002668</name>
</gene>
<dbReference type="STRING" id="1834191.A5886_002668"/>